<dbReference type="NCBIfam" id="NF033537">
    <property type="entry name" value="lasso_biosyn_B2"/>
    <property type="match status" value="1"/>
</dbReference>
<dbReference type="AlphaFoldDB" id="A0A918Q6A7"/>
<dbReference type="InterPro" id="IPR032708">
    <property type="entry name" value="McjB_C"/>
</dbReference>
<sequence>MLNPMAIMSYSPATNLHYCEIGERLVFLDVQADRYFQLTPPLKTAFLDIVAGRDTEPNMLQQLVSSGVLVSQRQVARATTMPMSVTESLTESHTRERGDSCAWIEVAYMTGKAILDVKTIPLFRLLAGCRTDISQAPTCKGLIDTALDFNETRRLVPLKRVCLHDSLAMKRYLQKRRLACHLVFGVALNPFSAHCWLQAGTTVLNDTLDRAVRHTPILTV</sequence>
<dbReference type="Proteomes" id="UP000662572">
    <property type="component" value="Unassembled WGS sequence"/>
</dbReference>
<organism evidence="2 3">
    <name type="scientific">Asticcacaulis endophyticus</name>
    <dbReference type="NCBI Taxonomy" id="1395890"/>
    <lineage>
        <taxon>Bacteria</taxon>
        <taxon>Pseudomonadati</taxon>
        <taxon>Pseudomonadota</taxon>
        <taxon>Alphaproteobacteria</taxon>
        <taxon>Caulobacterales</taxon>
        <taxon>Caulobacteraceae</taxon>
        <taxon>Asticcacaulis</taxon>
    </lineage>
</organism>
<protein>
    <recommendedName>
        <fullName evidence="1">Microcin J25-processing protein McjB C-terminal domain-containing protein</fullName>
    </recommendedName>
</protein>
<reference evidence="2" key="1">
    <citation type="journal article" date="2014" name="Int. J. Syst. Evol. Microbiol.">
        <title>Complete genome sequence of Corynebacterium casei LMG S-19264T (=DSM 44701T), isolated from a smear-ripened cheese.</title>
        <authorList>
            <consortium name="US DOE Joint Genome Institute (JGI-PGF)"/>
            <person name="Walter F."/>
            <person name="Albersmeier A."/>
            <person name="Kalinowski J."/>
            <person name="Ruckert C."/>
        </authorList>
    </citation>
    <scope>NUCLEOTIDE SEQUENCE</scope>
    <source>
        <strain evidence="2">KCTC 32296</strain>
    </source>
</reference>
<accession>A0A918Q6A7</accession>
<comment type="caution">
    <text evidence="2">The sequence shown here is derived from an EMBL/GenBank/DDBJ whole genome shotgun (WGS) entry which is preliminary data.</text>
</comment>
<proteinExistence type="predicted"/>
<dbReference type="InterPro" id="IPR053521">
    <property type="entry name" value="McjB-like"/>
</dbReference>
<gene>
    <name evidence="2" type="ORF">GCM10011273_18250</name>
</gene>
<evidence type="ECO:0000259" key="1">
    <source>
        <dbReference type="Pfam" id="PF13471"/>
    </source>
</evidence>
<evidence type="ECO:0000313" key="3">
    <source>
        <dbReference type="Proteomes" id="UP000662572"/>
    </source>
</evidence>
<name>A0A918Q6A7_9CAUL</name>
<feature type="domain" description="Microcin J25-processing protein McjB C-terminal" evidence="1">
    <location>
        <begin position="148"/>
        <end position="218"/>
    </location>
</feature>
<dbReference type="Pfam" id="PF13471">
    <property type="entry name" value="Transglut_core3"/>
    <property type="match status" value="1"/>
</dbReference>
<dbReference type="EMBL" id="BMZB01000002">
    <property type="protein sequence ID" value="GGZ32445.1"/>
    <property type="molecule type" value="Genomic_DNA"/>
</dbReference>
<reference evidence="2" key="2">
    <citation type="submission" date="2020-09" db="EMBL/GenBank/DDBJ databases">
        <authorList>
            <person name="Sun Q."/>
            <person name="Kim S."/>
        </authorList>
    </citation>
    <scope>NUCLEOTIDE SEQUENCE</scope>
    <source>
        <strain evidence="2">KCTC 32296</strain>
    </source>
</reference>
<keyword evidence="3" id="KW-1185">Reference proteome</keyword>
<evidence type="ECO:0000313" key="2">
    <source>
        <dbReference type="EMBL" id="GGZ32445.1"/>
    </source>
</evidence>